<dbReference type="InterPro" id="IPR036047">
    <property type="entry name" value="F-box-like_dom_sf"/>
</dbReference>
<feature type="region of interest" description="Disordered" evidence="1">
    <location>
        <begin position="473"/>
        <end position="557"/>
    </location>
</feature>
<proteinExistence type="predicted"/>
<feature type="compositionally biased region" description="Acidic residues" evidence="1">
    <location>
        <begin position="525"/>
        <end position="545"/>
    </location>
</feature>
<evidence type="ECO:0000313" key="3">
    <source>
        <dbReference type="EMBL" id="KAK5090243.1"/>
    </source>
</evidence>
<dbReference type="PROSITE" id="PS50181">
    <property type="entry name" value="FBOX"/>
    <property type="match status" value="1"/>
</dbReference>
<accession>A0AAN7YJD5</accession>
<evidence type="ECO:0000259" key="2">
    <source>
        <dbReference type="PROSITE" id="PS50181"/>
    </source>
</evidence>
<organism evidence="3 4">
    <name type="scientific">Lithohypha guttulata</name>
    <dbReference type="NCBI Taxonomy" id="1690604"/>
    <lineage>
        <taxon>Eukaryota</taxon>
        <taxon>Fungi</taxon>
        <taxon>Dikarya</taxon>
        <taxon>Ascomycota</taxon>
        <taxon>Pezizomycotina</taxon>
        <taxon>Eurotiomycetes</taxon>
        <taxon>Chaetothyriomycetidae</taxon>
        <taxon>Chaetothyriales</taxon>
        <taxon>Trichomeriaceae</taxon>
        <taxon>Lithohypha</taxon>
    </lineage>
</organism>
<feature type="domain" description="F-box" evidence="2">
    <location>
        <begin position="7"/>
        <end position="58"/>
    </location>
</feature>
<evidence type="ECO:0000256" key="1">
    <source>
        <dbReference type="SAM" id="MobiDB-lite"/>
    </source>
</evidence>
<dbReference type="EMBL" id="JAVRRJ010000001">
    <property type="protein sequence ID" value="KAK5090243.1"/>
    <property type="molecule type" value="Genomic_DNA"/>
</dbReference>
<dbReference type="Proteomes" id="UP001309876">
    <property type="component" value="Unassembled WGS sequence"/>
</dbReference>
<name>A0AAN7YJD5_9EURO</name>
<dbReference type="InterPro" id="IPR001810">
    <property type="entry name" value="F-box_dom"/>
</dbReference>
<evidence type="ECO:0000313" key="4">
    <source>
        <dbReference type="Proteomes" id="UP001309876"/>
    </source>
</evidence>
<dbReference type="SUPFAM" id="SSF52047">
    <property type="entry name" value="RNI-like"/>
    <property type="match status" value="1"/>
</dbReference>
<dbReference type="AlphaFoldDB" id="A0AAN7YJD5"/>
<protein>
    <recommendedName>
        <fullName evidence="2">F-box domain-containing protein</fullName>
    </recommendedName>
</protein>
<gene>
    <name evidence="3" type="ORF">LTR05_000414</name>
</gene>
<sequence length="557" mass="63614">MDSLTEKTELLSLPPELLQEVWNFLDKKSLKALRSTSRLCNKWSTPQLFRDFAIYPHVRSFERFINVSSSPGLAVFVQSIHYNTRFLRLTDMILRRLESVYSKDISEEERRIVTERALKLHKQNLQAENPMDDITQVIYFQRAFPSLPNLASITVQDALPSTYEHLHSPRDGGLPHFYSQIVDETCGRFEHTRLEQGMWGQPRCRSTYSRAVLMTLHCLPRHLDNLKLVGLRWGPFLLQGDFAKHEAYFRSTFANLKSLQLKAPSRDPKFPLPLTFCNLQAILKEMVQLQSLTISFQSLDSIEVIGQHMEDLTSGRACRSFFAARRSDITATPARLSWSPKLRHLKLSGLVCTSKEVKSILKHCSKSLVSLKLGGLILVPEEPEGPRACLVDLFKWMRRHLKLEKFGLGGAFTNGGMQDWFVNKWADADPDNTRLRTKLRDYVLNGGECPLDHVCIAPGFYDVHKKSHMHEVPSTLKEGGFGGDETWEMSYNDDVDSGDEIGDEDESDSELDSLLDGPFGPYDYDPGEFEDEDDESTTDEDDDTWPDLPVGQLPHNW</sequence>
<dbReference type="Gene3D" id="3.80.10.10">
    <property type="entry name" value="Ribonuclease Inhibitor"/>
    <property type="match status" value="1"/>
</dbReference>
<keyword evidence="4" id="KW-1185">Reference proteome</keyword>
<reference evidence="3 4" key="1">
    <citation type="submission" date="2023-08" db="EMBL/GenBank/DDBJ databases">
        <title>Black Yeasts Isolated from many extreme environments.</title>
        <authorList>
            <person name="Coleine C."/>
            <person name="Stajich J.E."/>
            <person name="Selbmann L."/>
        </authorList>
    </citation>
    <scope>NUCLEOTIDE SEQUENCE [LARGE SCALE GENOMIC DNA]</scope>
    <source>
        <strain evidence="3 4">CCFEE 5910</strain>
    </source>
</reference>
<dbReference type="SUPFAM" id="SSF81383">
    <property type="entry name" value="F-box domain"/>
    <property type="match status" value="1"/>
</dbReference>
<comment type="caution">
    <text evidence="3">The sequence shown here is derived from an EMBL/GenBank/DDBJ whole genome shotgun (WGS) entry which is preliminary data.</text>
</comment>
<feature type="compositionally biased region" description="Acidic residues" evidence="1">
    <location>
        <begin position="485"/>
        <end position="513"/>
    </location>
</feature>
<dbReference type="InterPro" id="IPR032675">
    <property type="entry name" value="LRR_dom_sf"/>
</dbReference>